<gene>
    <name evidence="6" type="ORF">RV04_GL001381</name>
</gene>
<reference evidence="6 7" key="1">
    <citation type="submission" date="2014-12" db="EMBL/GenBank/DDBJ databases">
        <title>Draft genome sequences of 29 type strains of Enterococci.</title>
        <authorList>
            <person name="Zhong Z."/>
            <person name="Sun Z."/>
            <person name="Liu W."/>
            <person name="Zhang W."/>
            <person name="Zhang H."/>
        </authorList>
    </citation>
    <scope>NUCLEOTIDE SEQUENCE [LARGE SCALE GENOMIC DNA]</scope>
    <source>
        <strain evidence="6 7">DSM 17122</strain>
    </source>
</reference>
<dbReference type="PRINTS" id="PR00039">
    <property type="entry name" value="HTHLYSR"/>
</dbReference>
<evidence type="ECO:0000313" key="7">
    <source>
        <dbReference type="Proteomes" id="UP000182077"/>
    </source>
</evidence>
<protein>
    <recommendedName>
        <fullName evidence="5">HTH lysR-type domain-containing protein</fullName>
    </recommendedName>
</protein>
<keyword evidence="3" id="KW-0238">DNA-binding</keyword>
<dbReference type="GO" id="GO:0003700">
    <property type="term" value="F:DNA-binding transcription factor activity"/>
    <property type="evidence" value="ECO:0007669"/>
    <property type="project" value="InterPro"/>
</dbReference>
<sequence>METRLLRYFWTVAQEGNISKAARLLNITQPTLSRQIKELEEMLGTSVFNREKNKLSLTTDGLFLKERAEEILSLDEKLEQAFFDRRNEQLSGHFSIGCVEADNSDTVAMMIEELISDYPQVKFNLVTGTSDDIVDRLEKGILDLAVLLEPVSLNEVEQLRLPREEKWGVIVSKELFIAQNNQINPEDIKGMPLLCSNRQEVKELLCEWSGMSLSELNIIGNYNLLFNILPLVENRVGAAFAIEGALYNRQLENLIFLPLNPEVKTQCVLVWKKRVQTPLVQEIIKRFKYAFQA</sequence>
<feature type="domain" description="HTH lysR-type" evidence="5">
    <location>
        <begin position="1"/>
        <end position="58"/>
    </location>
</feature>
<dbReference type="Pfam" id="PF03466">
    <property type="entry name" value="LysR_substrate"/>
    <property type="match status" value="1"/>
</dbReference>
<dbReference type="InterPro" id="IPR005119">
    <property type="entry name" value="LysR_subst-bd"/>
</dbReference>
<evidence type="ECO:0000256" key="1">
    <source>
        <dbReference type="ARBA" id="ARBA00009437"/>
    </source>
</evidence>
<keyword evidence="7" id="KW-1185">Reference proteome</keyword>
<dbReference type="InterPro" id="IPR050950">
    <property type="entry name" value="HTH-type_LysR_regulators"/>
</dbReference>
<dbReference type="PROSITE" id="PS50931">
    <property type="entry name" value="HTH_LYSR"/>
    <property type="match status" value="1"/>
</dbReference>
<dbReference type="AlphaFoldDB" id="A0A1L8TPF6"/>
<keyword evidence="2" id="KW-0805">Transcription regulation</keyword>
<evidence type="ECO:0000256" key="3">
    <source>
        <dbReference type="ARBA" id="ARBA00023125"/>
    </source>
</evidence>
<evidence type="ECO:0000259" key="5">
    <source>
        <dbReference type="PROSITE" id="PS50931"/>
    </source>
</evidence>
<name>A0A1L8TPF6_9ENTE</name>
<dbReference type="Pfam" id="PF00126">
    <property type="entry name" value="HTH_1"/>
    <property type="match status" value="1"/>
</dbReference>
<dbReference type="InterPro" id="IPR036388">
    <property type="entry name" value="WH-like_DNA-bd_sf"/>
</dbReference>
<accession>A0A1L8TPF6</accession>
<evidence type="ECO:0000256" key="2">
    <source>
        <dbReference type="ARBA" id="ARBA00023015"/>
    </source>
</evidence>
<organism evidence="6 7">
    <name type="scientific">Enterococcus hermanniensis</name>
    <dbReference type="NCBI Taxonomy" id="249189"/>
    <lineage>
        <taxon>Bacteria</taxon>
        <taxon>Bacillati</taxon>
        <taxon>Bacillota</taxon>
        <taxon>Bacilli</taxon>
        <taxon>Lactobacillales</taxon>
        <taxon>Enterococcaceae</taxon>
        <taxon>Enterococcus</taxon>
    </lineage>
</organism>
<dbReference type="PANTHER" id="PTHR30419:SF8">
    <property type="entry name" value="NITROGEN ASSIMILATION TRANSCRIPTIONAL ACTIVATOR-RELATED"/>
    <property type="match status" value="1"/>
</dbReference>
<evidence type="ECO:0000313" key="6">
    <source>
        <dbReference type="EMBL" id="OJG46215.1"/>
    </source>
</evidence>
<keyword evidence="4" id="KW-0804">Transcription</keyword>
<proteinExistence type="inferred from homology"/>
<dbReference type="Gene3D" id="3.40.190.290">
    <property type="match status" value="1"/>
</dbReference>
<dbReference type="InterPro" id="IPR036390">
    <property type="entry name" value="WH_DNA-bd_sf"/>
</dbReference>
<dbReference type="EMBL" id="JXKQ01000003">
    <property type="protein sequence ID" value="OJG46215.1"/>
    <property type="molecule type" value="Genomic_DNA"/>
</dbReference>
<dbReference type="GO" id="GO:0003677">
    <property type="term" value="F:DNA binding"/>
    <property type="evidence" value="ECO:0007669"/>
    <property type="project" value="UniProtKB-KW"/>
</dbReference>
<comment type="caution">
    <text evidence="6">The sequence shown here is derived from an EMBL/GenBank/DDBJ whole genome shotgun (WGS) entry which is preliminary data.</text>
</comment>
<comment type="similarity">
    <text evidence="1">Belongs to the LysR transcriptional regulatory family.</text>
</comment>
<dbReference type="PANTHER" id="PTHR30419">
    <property type="entry name" value="HTH-TYPE TRANSCRIPTIONAL REGULATOR YBHD"/>
    <property type="match status" value="1"/>
</dbReference>
<dbReference type="OrthoDB" id="9803735at2"/>
<dbReference type="RefSeq" id="WP_071857305.1">
    <property type="nucleotide sequence ID" value="NZ_JBHSHK010000001.1"/>
</dbReference>
<dbReference type="SUPFAM" id="SSF53850">
    <property type="entry name" value="Periplasmic binding protein-like II"/>
    <property type="match status" value="1"/>
</dbReference>
<dbReference type="Gene3D" id="1.10.10.10">
    <property type="entry name" value="Winged helix-like DNA-binding domain superfamily/Winged helix DNA-binding domain"/>
    <property type="match status" value="1"/>
</dbReference>
<dbReference type="InterPro" id="IPR000847">
    <property type="entry name" value="LysR_HTH_N"/>
</dbReference>
<dbReference type="CDD" id="cd05466">
    <property type="entry name" value="PBP2_LTTR_substrate"/>
    <property type="match status" value="1"/>
</dbReference>
<evidence type="ECO:0000256" key="4">
    <source>
        <dbReference type="ARBA" id="ARBA00023163"/>
    </source>
</evidence>
<dbReference type="FunFam" id="1.10.10.10:FF:000001">
    <property type="entry name" value="LysR family transcriptional regulator"/>
    <property type="match status" value="1"/>
</dbReference>
<dbReference type="SUPFAM" id="SSF46785">
    <property type="entry name" value="Winged helix' DNA-binding domain"/>
    <property type="match status" value="1"/>
</dbReference>
<dbReference type="Proteomes" id="UP000182077">
    <property type="component" value="Unassembled WGS sequence"/>
</dbReference>
<dbReference type="STRING" id="249189.RV04_GL001381"/>
<dbReference type="GO" id="GO:0005829">
    <property type="term" value="C:cytosol"/>
    <property type="evidence" value="ECO:0007669"/>
    <property type="project" value="TreeGrafter"/>
</dbReference>